<dbReference type="Proteomes" id="UP000789706">
    <property type="component" value="Unassembled WGS sequence"/>
</dbReference>
<protein>
    <submittedName>
        <fullName evidence="1">866_t:CDS:1</fullName>
    </submittedName>
</protein>
<accession>A0A9N9DMT6</accession>
<evidence type="ECO:0000313" key="1">
    <source>
        <dbReference type="EMBL" id="CAG8646505.1"/>
    </source>
</evidence>
<gene>
    <name evidence="1" type="ORF">DEBURN_LOCUS11331</name>
</gene>
<keyword evidence="2" id="KW-1185">Reference proteome</keyword>
<feature type="non-terminal residue" evidence="1">
    <location>
        <position position="82"/>
    </location>
</feature>
<dbReference type="AlphaFoldDB" id="A0A9N9DMT6"/>
<proteinExistence type="predicted"/>
<comment type="caution">
    <text evidence="1">The sequence shown here is derived from an EMBL/GenBank/DDBJ whole genome shotgun (WGS) entry which is preliminary data.</text>
</comment>
<sequence length="82" mass="9450">NVTAQAFAWKISNNIKKIEEGNFISKTVNSYTNTGICEQTAPKIEALPEKEQIIFIFDRLGNKQFKICLKMKKEDLERLNNT</sequence>
<evidence type="ECO:0000313" key="2">
    <source>
        <dbReference type="Proteomes" id="UP000789706"/>
    </source>
</evidence>
<name>A0A9N9DMT6_9GLOM</name>
<dbReference type="EMBL" id="CAJVPK010005744">
    <property type="protein sequence ID" value="CAG8646505.1"/>
    <property type="molecule type" value="Genomic_DNA"/>
</dbReference>
<feature type="non-terminal residue" evidence="1">
    <location>
        <position position="1"/>
    </location>
</feature>
<organism evidence="1 2">
    <name type="scientific">Diversispora eburnea</name>
    <dbReference type="NCBI Taxonomy" id="1213867"/>
    <lineage>
        <taxon>Eukaryota</taxon>
        <taxon>Fungi</taxon>
        <taxon>Fungi incertae sedis</taxon>
        <taxon>Mucoromycota</taxon>
        <taxon>Glomeromycotina</taxon>
        <taxon>Glomeromycetes</taxon>
        <taxon>Diversisporales</taxon>
        <taxon>Diversisporaceae</taxon>
        <taxon>Diversispora</taxon>
    </lineage>
</organism>
<reference evidence="1" key="1">
    <citation type="submission" date="2021-06" db="EMBL/GenBank/DDBJ databases">
        <authorList>
            <person name="Kallberg Y."/>
            <person name="Tangrot J."/>
            <person name="Rosling A."/>
        </authorList>
    </citation>
    <scope>NUCLEOTIDE SEQUENCE</scope>
    <source>
        <strain evidence="1">AZ414A</strain>
    </source>
</reference>